<dbReference type="GO" id="GO:0050661">
    <property type="term" value="F:NADP binding"/>
    <property type="evidence" value="ECO:0007669"/>
    <property type="project" value="InterPro"/>
</dbReference>
<comment type="caution">
    <text evidence="8">The sequence shown here is derived from an EMBL/GenBank/DDBJ whole genome shotgun (WGS) entry which is preliminary data.</text>
</comment>
<dbReference type="GO" id="GO:0103075">
    <property type="term" value="F:indole-3-pyruvate monooxygenase activity"/>
    <property type="evidence" value="ECO:0007669"/>
    <property type="project" value="UniProtKB-EC"/>
</dbReference>
<evidence type="ECO:0000313" key="9">
    <source>
        <dbReference type="Proteomes" id="UP001141806"/>
    </source>
</evidence>
<keyword evidence="4 6" id="KW-0560">Oxidoreductase</keyword>
<dbReference type="GO" id="GO:0050660">
    <property type="term" value="F:flavin adenine dinucleotide binding"/>
    <property type="evidence" value="ECO:0007669"/>
    <property type="project" value="InterPro"/>
</dbReference>
<reference evidence="8" key="1">
    <citation type="journal article" date="2023" name="Plant J.">
        <title>The genome of the king protea, Protea cynaroides.</title>
        <authorList>
            <person name="Chang J."/>
            <person name="Duong T.A."/>
            <person name="Schoeman C."/>
            <person name="Ma X."/>
            <person name="Roodt D."/>
            <person name="Barker N."/>
            <person name="Li Z."/>
            <person name="Van de Peer Y."/>
            <person name="Mizrachi E."/>
        </authorList>
    </citation>
    <scope>NUCLEOTIDE SEQUENCE</scope>
    <source>
        <tissue evidence="8">Young leaves</tissue>
    </source>
</reference>
<evidence type="ECO:0000256" key="5">
    <source>
        <dbReference type="ARBA" id="ARBA00047707"/>
    </source>
</evidence>
<dbReference type="EC" id="1.-.-.-" evidence="6"/>
<keyword evidence="6" id="KW-0503">Monooxygenase</keyword>
<evidence type="ECO:0000256" key="3">
    <source>
        <dbReference type="ARBA" id="ARBA00022827"/>
    </source>
</evidence>
<dbReference type="PANTHER" id="PTHR43539:SF42">
    <property type="entry name" value="OS01G0273800 PROTEIN"/>
    <property type="match status" value="1"/>
</dbReference>
<dbReference type="AlphaFoldDB" id="A0A9Q0H0B5"/>
<accession>A0A9Q0H0B5</accession>
<evidence type="ECO:0000256" key="7">
    <source>
        <dbReference type="SAM" id="MobiDB-lite"/>
    </source>
</evidence>
<name>A0A9Q0H0B5_9MAGN</name>
<comment type="cofactor">
    <cofactor evidence="6">
        <name>FAD</name>
        <dbReference type="ChEBI" id="CHEBI:57692"/>
    </cofactor>
</comment>
<sequence length="447" mass="50142">MTERSRQGPQSRPSPTEASKKGVGERRSSESQKPKKMKETVVIVAGAGPSGISTSACLNLQSIPHIVLEREDIYCPTWTKKAYDRLHLHLAKHLCELPHMPFPESYPTFVPRKQFVQYLDDYVTQFKVNPVYNRSIESATYDKTAGKWLVKARNIETNEVEEYGSRFLVVATGETSDPFMPEIKGMETFTGKILHSTTYKNGAPFANQGVLVVGCGNSGMELAYDLSNFGAKTSIIIRNPLHIITRWMMYMELELFKYLPYNTVDGIVLKLSKLWYGDLSKYGIKRPKEGPFAMKDKYGKYPIVDVGTVKKIKSGDIQVFPGISSIKGDEVIFTDGKSCKFDVILFATGFHRITKKWLKDDDDLLDEDGIAKQSYPNHWKGKNGLYCAGLARKGGGGDGMCDQVVYQVSFQHVETSDNLLRSTRVRRPPVILVSGGLSFSVFGDRRP</sequence>
<dbReference type="Gene3D" id="3.50.50.60">
    <property type="entry name" value="FAD/NAD(P)-binding domain"/>
    <property type="match status" value="1"/>
</dbReference>
<keyword evidence="3 6" id="KW-0274">FAD</keyword>
<feature type="region of interest" description="Disordered" evidence="7">
    <location>
        <begin position="1"/>
        <end position="38"/>
    </location>
</feature>
<dbReference type="EMBL" id="JAMYWD010000011">
    <property type="protein sequence ID" value="KAJ4956865.1"/>
    <property type="molecule type" value="Genomic_DNA"/>
</dbReference>
<dbReference type="InterPro" id="IPR020946">
    <property type="entry name" value="Flavin_mOase-like"/>
</dbReference>
<feature type="compositionally biased region" description="Polar residues" evidence="7">
    <location>
        <begin position="7"/>
        <end position="17"/>
    </location>
</feature>
<evidence type="ECO:0000256" key="6">
    <source>
        <dbReference type="RuleBase" id="RU361177"/>
    </source>
</evidence>
<dbReference type="InterPro" id="IPR036188">
    <property type="entry name" value="FAD/NAD-bd_sf"/>
</dbReference>
<dbReference type="PANTHER" id="PTHR43539">
    <property type="entry name" value="FLAVIN-BINDING MONOOXYGENASE-LIKE PROTEIN (AFU_ORTHOLOGUE AFUA_4G09220)"/>
    <property type="match status" value="1"/>
</dbReference>
<evidence type="ECO:0000256" key="4">
    <source>
        <dbReference type="ARBA" id="ARBA00023002"/>
    </source>
</evidence>
<feature type="compositionally biased region" description="Basic and acidic residues" evidence="7">
    <location>
        <begin position="18"/>
        <end position="38"/>
    </location>
</feature>
<dbReference type="SUPFAM" id="SSF51905">
    <property type="entry name" value="FAD/NAD(P)-binding domain"/>
    <property type="match status" value="2"/>
</dbReference>
<keyword evidence="9" id="KW-1185">Reference proteome</keyword>
<evidence type="ECO:0000313" key="8">
    <source>
        <dbReference type="EMBL" id="KAJ4956865.1"/>
    </source>
</evidence>
<dbReference type="PRINTS" id="PR00469">
    <property type="entry name" value="PNDRDTASEII"/>
</dbReference>
<comment type="catalytic activity">
    <reaction evidence="5">
        <text>indole-3-pyruvate + NADPH + O2 + H(+) = (indol-3-yl)acetate + CO2 + NADP(+) + H2O</text>
        <dbReference type="Rhea" id="RHEA:34331"/>
        <dbReference type="ChEBI" id="CHEBI:15377"/>
        <dbReference type="ChEBI" id="CHEBI:15378"/>
        <dbReference type="ChEBI" id="CHEBI:15379"/>
        <dbReference type="ChEBI" id="CHEBI:16526"/>
        <dbReference type="ChEBI" id="CHEBI:17640"/>
        <dbReference type="ChEBI" id="CHEBI:30854"/>
        <dbReference type="ChEBI" id="CHEBI:57783"/>
        <dbReference type="ChEBI" id="CHEBI:58349"/>
        <dbReference type="EC" id="1.14.13.168"/>
    </reaction>
</comment>
<keyword evidence="2 6" id="KW-0285">Flavoprotein</keyword>
<dbReference type="InterPro" id="IPR050982">
    <property type="entry name" value="Auxin_biosynth/cation_transpt"/>
</dbReference>
<proteinExistence type="inferred from homology"/>
<gene>
    <name evidence="8" type="ORF">NE237_013648</name>
</gene>
<dbReference type="OrthoDB" id="66881at2759"/>
<organism evidence="8 9">
    <name type="scientific">Protea cynaroides</name>
    <dbReference type="NCBI Taxonomy" id="273540"/>
    <lineage>
        <taxon>Eukaryota</taxon>
        <taxon>Viridiplantae</taxon>
        <taxon>Streptophyta</taxon>
        <taxon>Embryophyta</taxon>
        <taxon>Tracheophyta</taxon>
        <taxon>Spermatophyta</taxon>
        <taxon>Magnoliopsida</taxon>
        <taxon>Proteales</taxon>
        <taxon>Proteaceae</taxon>
        <taxon>Protea</taxon>
    </lineage>
</organism>
<comment type="similarity">
    <text evidence="1 6">Belongs to the FMO family.</text>
</comment>
<dbReference type="Pfam" id="PF00743">
    <property type="entry name" value="FMO-like"/>
    <property type="match status" value="1"/>
</dbReference>
<dbReference type="Proteomes" id="UP001141806">
    <property type="component" value="Unassembled WGS sequence"/>
</dbReference>
<protein>
    <recommendedName>
        <fullName evidence="6">Flavin-containing monooxygenase</fullName>
        <ecNumber evidence="6">1.-.-.-</ecNumber>
    </recommendedName>
</protein>
<evidence type="ECO:0000256" key="1">
    <source>
        <dbReference type="ARBA" id="ARBA00009183"/>
    </source>
</evidence>
<dbReference type="GO" id="GO:0004499">
    <property type="term" value="F:N,N-dimethylaniline monooxygenase activity"/>
    <property type="evidence" value="ECO:0007669"/>
    <property type="project" value="InterPro"/>
</dbReference>
<evidence type="ECO:0000256" key="2">
    <source>
        <dbReference type="ARBA" id="ARBA00022630"/>
    </source>
</evidence>